<protein>
    <recommendedName>
        <fullName evidence="3">Lipoprotein</fullName>
    </recommendedName>
</protein>
<keyword evidence="2" id="KW-1185">Reference proteome</keyword>
<gene>
    <name evidence="1" type="ORF">GCM10008015_31130</name>
</gene>
<evidence type="ECO:0000313" key="1">
    <source>
        <dbReference type="EMBL" id="GGA88327.1"/>
    </source>
</evidence>
<name>A0ABQ1HSL1_9FLAO</name>
<dbReference type="Proteomes" id="UP000658793">
    <property type="component" value="Unassembled WGS sequence"/>
</dbReference>
<comment type="caution">
    <text evidence="1">The sequence shown here is derived from an EMBL/GenBank/DDBJ whole genome shotgun (WGS) entry which is preliminary data.</text>
</comment>
<evidence type="ECO:0000313" key="2">
    <source>
        <dbReference type="Proteomes" id="UP000658793"/>
    </source>
</evidence>
<dbReference type="EMBL" id="BMGA01000012">
    <property type="protein sequence ID" value="GGA88327.1"/>
    <property type="molecule type" value="Genomic_DNA"/>
</dbReference>
<proteinExistence type="predicted"/>
<accession>A0ABQ1HSL1</accession>
<reference evidence="2" key="1">
    <citation type="journal article" date="2019" name="Int. J. Syst. Evol. Microbiol.">
        <title>The Global Catalogue of Microorganisms (GCM) 10K type strain sequencing project: providing services to taxonomists for standard genome sequencing and annotation.</title>
        <authorList>
            <consortium name="The Broad Institute Genomics Platform"/>
            <consortium name="The Broad Institute Genome Sequencing Center for Infectious Disease"/>
            <person name="Wu L."/>
            <person name="Ma J."/>
        </authorList>
    </citation>
    <scope>NUCLEOTIDE SEQUENCE [LARGE SCALE GENOMIC DNA]</scope>
    <source>
        <strain evidence="2">CGMCC 1.12811</strain>
    </source>
</reference>
<evidence type="ECO:0008006" key="3">
    <source>
        <dbReference type="Google" id="ProtNLM"/>
    </source>
</evidence>
<sequence>MSFNDNKMNVMSKNRNFIFAPKAIKRMNLVLEKSKSVVGFCVLFVVLVLGCADANKEGKQFHYRAIKGKDTALLNFIKLEDNRFFGQYEIRYGGVSKDSGEVRGIIVGDTIKGSFYYHPYGGGVLKRYPIALLKRNNQLLMGKGVISVYMGIPSFLKGDPIDYSNPQFVFDEIKK</sequence>
<organism evidence="1 2">
    <name type="scientific">Flavobacterium palustre</name>
    <dbReference type="NCBI Taxonomy" id="1476463"/>
    <lineage>
        <taxon>Bacteria</taxon>
        <taxon>Pseudomonadati</taxon>
        <taxon>Bacteroidota</taxon>
        <taxon>Flavobacteriia</taxon>
        <taxon>Flavobacteriales</taxon>
        <taxon>Flavobacteriaceae</taxon>
        <taxon>Flavobacterium</taxon>
    </lineage>
</organism>